<evidence type="ECO:0000313" key="10">
    <source>
        <dbReference type="EMBL" id="GIO41444.1"/>
    </source>
</evidence>
<evidence type="ECO:0000256" key="3">
    <source>
        <dbReference type="ARBA" id="ARBA00022448"/>
    </source>
</evidence>
<dbReference type="AlphaFoldDB" id="A0A919Y0F9"/>
<comment type="caution">
    <text evidence="10">The sequence shown here is derived from an EMBL/GenBank/DDBJ whole genome shotgun (WGS) entry which is preliminary data.</text>
</comment>
<evidence type="ECO:0000256" key="1">
    <source>
        <dbReference type="ARBA" id="ARBA00004651"/>
    </source>
</evidence>
<evidence type="ECO:0000259" key="9">
    <source>
        <dbReference type="PROSITE" id="PS50850"/>
    </source>
</evidence>
<feature type="transmembrane region" description="Helical" evidence="8">
    <location>
        <begin position="138"/>
        <end position="157"/>
    </location>
</feature>
<dbReference type="EMBL" id="BORS01000003">
    <property type="protein sequence ID" value="GIO41444.1"/>
    <property type="molecule type" value="Genomic_DNA"/>
</dbReference>
<feature type="transmembrane region" description="Helical" evidence="8">
    <location>
        <begin position="310"/>
        <end position="331"/>
    </location>
</feature>
<dbReference type="Pfam" id="PF07690">
    <property type="entry name" value="MFS_1"/>
    <property type="match status" value="1"/>
</dbReference>
<feature type="transmembrane region" description="Helical" evidence="8">
    <location>
        <begin position="371"/>
        <end position="389"/>
    </location>
</feature>
<protein>
    <submittedName>
        <fullName evidence="10">MFS-type transporter YybF</fullName>
    </submittedName>
</protein>
<sequence length="424" mass="45533">MSYIKIGSKQHHRAAIGMLLGSVVTFATMYSPQPLISLFTEEYGVSPALASASISITTMALAVALLFVSRLSNLWGRKGMMSLSLLLSSGFAIASAFVDNYYIFLVLRLLQGVSIAGFPSIAMAYLNEEFSPESIGKVVGVYVAGTSLGGLIGRVVVGAMTDLTNWKTALILLGVVNLVLSLWFWRNLPESGNFTRKRESAVQWLSSMKQAFLNRDLLRIYLTGFLLMGVYISILDYIGYLLLEAPYNLSQTIFGFLFVVNLAGTASSVLFGKLTDRYSRRSVIALAMGVLLAGMILTMVGGLWVKIAGVALVAFGFFAGHSVASGWVGILASKNIKAQASSIYLLFYYGGSSLIGMSGGFFLSHFGWNGLIIYLGFLLIAAAGIAVSAHDVRARVPSRTGAAAGAVARDSRPVISKKTTFHVR</sequence>
<feature type="transmembrane region" description="Helical" evidence="8">
    <location>
        <begin position="12"/>
        <end position="30"/>
    </location>
</feature>
<dbReference type="RefSeq" id="WP_301625639.1">
    <property type="nucleotide sequence ID" value="NZ_BORS01000003.1"/>
</dbReference>
<dbReference type="GO" id="GO:0022857">
    <property type="term" value="F:transmembrane transporter activity"/>
    <property type="evidence" value="ECO:0007669"/>
    <property type="project" value="InterPro"/>
</dbReference>
<dbReference type="InterPro" id="IPR011701">
    <property type="entry name" value="MFS"/>
</dbReference>
<feature type="transmembrane region" description="Helical" evidence="8">
    <location>
        <begin position="104"/>
        <end position="126"/>
    </location>
</feature>
<evidence type="ECO:0000256" key="5">
    <source>
        <dbReference type="ARBA" id="ARBA00022692"/>
    </source>
</evidence>
<proteinExistence type="inferred from homology"/>
<feature type="transmembrane region" description="Helical" evidence="8">
    <location>
        <begin position="343"/>
        <end position="365"/>
    </location>
</feature>
<keyword evidence="11" id="KW-1185">Reference proteome</keyword>
<keyword evidence="4" id="KW-1003">Cell membrane</keyword>
<dbReference type="Proteomes" id="UP000678895">
    <property type="component" value="Unassembled WGS sequence"/>
</dbReference>
<evidence type="ECO:0000256" key="4">
    <source>
        <dbReference type="ARBA" id="ARBA00022475"/>
    </source>
</evidence>
<organism evidence="10 11">
    <name type="scientific">Paenibacillus apis</name>
    <dbReference type="NCBI Taxonomy" id="1792174"/>
    <lineage>
        <taxon>Bacteria</taxon>
        <taxon>Bacillati</taxon>
        <taxon>Bacillota</taxon>
        <taxon>Bacilli</taxon>
        <taxon>Bacillales</taxon>
        <taxon>Paenibacillaceae</taxon>
        <taxon>Paenibacillus</taxon>
    </lineage>
</organism>
<feature type="transmembrane region" description="Helical" evidence="8">
    <location>
        <begin position="218"/>
        <end position="243"/>
    </location>
</feature>
<keyword evidence="6 8" id="KW-1133">Transmembrane helix</keyword>
<evidence type="ECO:0000256" key="8">
    <source>
        <dbReference type="SAM" id="Phobius"/>
    </source>
</evidence>
<feature type="domain" description="Major facilitator superfamily (MFS) profile" evidence="9">
    <location>
        <begin position="14"/>
        <end position="393"/>
    </location>
</feature>
<dbReference type="PANTHER" id="PTHR43271:SF1">
    <property type="entry name" value="INNER MEMBRANE TRANSPORT PROTEIN YNFM"/>
    <property type="match status" value="1"/>
</dbReference>
<gene>
    <name evidence="10" type="primary">yybF</name>
    <name evidence="10" type="ORF">J41TS4_12020</name>
</gene>
<dbReference type="PROSITE" id="PS50850">
    <property type="entry name" value="MFS"/>
    <property type="match status" value="1"/>
</dbReference>
<dbReference type="CDD" id="cd17324">
    <property type="entry name" value="MFS_NepI_like"/>
    <property type="match status" value="1"/>
</dbReference>
<dbReference type="SUPFAM" id="SSF103473">
    <property type="entry name" value="MFS general substrate transporter"/>
    <property type="match status" value="1"/>
</dbReference>
<name>A0A919Y0F9_9BACL</name>
<dbReference type="InterPro" id="IPR020846">
    <property type="entry name" value="MFS_dom"/>
</dbReference>
<feature type="transmembrane region" description="Helical" evidence="8">
    <location>
        <begin position="50"/>
        <end position="68"/>
    </location>
</feature>
<dbReference type="GO" id="GO:0005886">
    <property type="term" value="C:plasma membrane"/>
    <property type="evidence" value="ECO:0007669"/>
    <property type="project" value="UniProtKB-SubCell"/>
</dbReference>
<evidence type="ECO:0000313" key="11">
    <source>
        <dbReference type="Proteomes" id="UP000678895"/>
    </source>
</evidence>
<evidence type="ECO:0000256" key="7">
    <source>
        <dbReference type="ARBA" id="ARBA00023136"/>
    </source>
</evidence>
<feature type="transmembrane region" description="Helical" evidence="8">
    <location>
        <begin position="283"/>
        <end position="304"/>
    </location>
</feature>
<dbReference type="PANTHER" id="PTHR43271">
    <property type="entry name" value="BLL2771 PROTEIN"/>
    <property type="match status" value="1"/>
</dbReference>
<dbReference type="InterPro" id="IPR036259">
    <property type="entry name" value="MFS_trans_sf"/>
</dbReference>
<keyword evidence="7 8" id="KW-0472">Membrane</keyword>
<accession>A0A919Y0F9</accession>
<evidence type="ECO:0000256" key="2">
    <source>
        <dbReference type="ARBA" id="ARBA00008335"/>
    </source>
</evidence>
<keyword evidence="5 8" id="KW-0812">Transmembrane</keyword>
<feature type="transmembrane region" description="Helical" evidence="8">
    <location>
        <begin position="249"/>
        <end position="271"/>
    </location>
</feature>
<comment type="similarity">
    <text evidence="2">Belongs to the major facilitator superfamily.</text>
</comment>
<dbReference type="Gene3D" id="1.20.1250.20">
    <property type="entry name" value="MFS general substrate transporter like domains"/>
    <property type="match status" value="1"/>
</dbReference>
<feature type="transmembrane region" description="Helical" evidence="8">
    <location>
        <begin position="169"/>
        <end position="188"/>
    </location>
</feature>
<keyword evidence="3" id="KW-0813">Transport</keyword>
<evidence type="ECO:0000256" key="6">
    <source>
        <dbReference type="ARBA" id="ARBA00022989"/>
    </source>
</evidence>
<feature type="transmembrane region" description="Helical" evidence="8">
    <location>
        <begin position="80"/>
        <end position="98"/>
    </location>
</feature>
<reference evidence="10" key="1">
    <citation type="submission" date="2021-03" db="EMBL/GenBank/DDBJ databases">
        <title>Antimicrobial resistance genes in bacteria isolated from Japanese honey, and their potential for conferring macrolide and lincosamide resistance in the American foulbrood pathogen Paenibacillus larvae.</title>
        <authorList>
            <person name="Okamoto M."/>
            <person name="Kumagai M."/>
            <person name="Kanamori H."/>
            <person name="Takamatsu D."/>
        </authorList>
    </citation>
    <scope>NUCLEOTIDE SEQUENCE</scope>
    <source>
        <strain evidence="10">J41TS4</strain>
    </source>
</reference>
<comment type="subcellular location">
    <subcellularLocation>
        <location evidence="1">Cell membrane</location>
        <topology evidence="1">Multi-pass membrane protein</topology>
    </subcellularLocation>
</comment>